<comment type="caution">
    <text evidence="1">The sequence shown here is derived from an EMBL/GenBank/DDBJ whole genome shotgun (WGS) entry which is preliminary data.</text>
</comment>
<organism evidence="1 2">
    <name type="scientific">Mycolicibacterium hodleri</name>
    <dbReference type="NCBI Taxonomy" id="49897"/>
    <lineage>
        <taxon>Bacteria</taxon>
        <taxon>Bacillati</taxon>
        <taxon>Actinomycetota</taxon>
        <taxon>Actinomycetes</taxon>
        <taxon>Mycobacteriales</taxon>
        <taxon>Mycobacteriaceae</taxon>
        <taxon>Mycolicibacterium</taxon>
    </lineage>
</organism>
<name>A0A502ECP3_9MYCO</name>
<dbReference type="AlphaFoldDB" id="A0A502ECP3"/>
<proteinExistence type="predicted"/>
<dbReference type="Proteomes" id="UP000320095">
    <property type="component" value="Unassembled WGS sequence"/>
</dbReference>
<protein>
    <submittedName>
        <fullName evidence="1">Uncharacterized protein</fullName>
    </submittedName>
</protein>
<reference evidence="1 2" key="1">
    <citation type="journal article" date="2019" name="Environ. Microbiol.">
        <title>Species interactions and distinct microbial communities in high Arctic permafrost affected cryosols are associated with the CH4 and CO2 gas fluxes.</title>
        <authorList>
            <person name="Altshuler I."/>
            <person name="Hamel J."/>
            <person name="Turney S."/>
            <person name="Magnuson E."/>
            <person name="Levesque R."/>
            <person name="Greer C."/>
            <person name="Whyte L.G."/>
        </authorList>
    </citation>
    <scope>NUCLEOTIDE SEQUENCE [LARGE SCALE GENOMIC DNA]</scope>
    <source>
        <strain evidence="1 2">S5.20</strain>
    </source>
</reference>
<dbReference type="RefSeq" id="WP_140690407.1">
    <property type="nucleotide sequence ID" value="NZ_RCZG01000004.1"/>
</dbReference>
<sequence>MAEDARYMGVTIENIDFNIPRLGTWLRRVFYVLGGYIASTGVRAGNVAAVAMIAVAGITSVG</sequence>
<evidence type="ECO:0000313" key="1">
    <source>
        <dbReference type="EMBL" id="TPG34151.1"/>
    </source>
</evidence>
<dbReference type="EMBL" id="RCZG01000004">
    <property type="protein sequence ID" value="TPG34151.1"/>
    <property type="molecule type" value="Genomic_DNA"/>
</dbReference>
<keyword evidence="2" id="KW-1185">Reference proteome</keyword>
<gene>
    <name evidence="1" type="ORF">EAH80_11090</name>
</gene>
<dbReference type="OrthoDB" id="8854344at2"/>
<evidence type="ECO:0000313" key="2">
    <source>
        <dbReference type="Proteomes" id="UP000320095"/>
    </source>
</evidence>
<accession>A0A502ECP3</accession>